<organism evidence="1">
    <name type="scientific">marine metagenome</name>
    <dbReference type="NCBI Taxonomy" id="408172"/>
    <lineage>
        <taxon>unclassified sequences</taxon>
        <taxon>metagenomes</taxon>
        <taxon>ecological metagenomes</taxon>
    </lineage>
</organism>
<gene>
    <name evidence="1" type="ORF">METZ01_LOCUS281187</name>
</gene>
<feature type="non-terminal residue" evidence="1">
    <location>
        <position position="1"/>
    </location>
</feature>
<dbReference type="AlphaFoldDB" id="A0A382KXT5"/>
<sequence>KLPLVSKRFPMGDLVDSVFIFPTDDTLGFQIFFGDSIDPPFEPEQIQTRVLFDGGAIEESIPATDIGGIDGSVIDIPEVTIPPADLPEPLEFPLSVVQYGAQYPGLSPLGSFSFPLDNDVVMDARLFNQLFVHPINVLLDNFFTFLSESVFPVTLPFESVLAEIPADASFITGVEGLIIADEPSSFYSSEFTNRGYPTSLKSISSQLVTGPTTLTLNDILADHQKDEIETNDTFSDITQLGDSTLKNILSMLISCRLDSVEGETITLIDGINDSLYIDFEIQFSPSGIDSAIINIDATDLPLPGIDGIKEKLCFSSNMPDLGDTQLDIVSAEMADTTGLFEIPDSNVFWSDGSSSNYRDDGNLIKIDKLKSTFPWDIEFYFKLPNFGPPADRDSVLLDIVLSNPDDENDPG</sequence>
<proteinExistence type="predicted"/>
<reference evidence="1" key="1">
    <citation type="submission" date="2018-05" db="EMBL/GenBank/DDBJ databases">
        <authorList>
            <person name="Lanie J.A."/>
            <person name="Ng W.-L."/>
            <person name="Kazmierczak K.M."/>
            <person name="Andrzejewski T.M."/>
            <person name="Davidsen T.M."/>
            <person name="Wayne K.J."/>
            <person name="Tettelin H."/>
            <person name="Glass J.I."/>
            <person name="Rusch D."/>
            <person name="Podicherti R."/>
            <person name="Tsui H.-C.T."/>
            <person name="Winkler M.E."/>
        </authorList>
    </citation>
    <scope>NUCLEOTIDE SEQUENCE</scope>
</reference>
<accession>A0A382KXT5</accession>
<name>A0A382KXT5_9ZZZZ</name>
<protein>
    <submittedName>
        <fullName evidence="1">Uncharacterized protein</fullName>
    </submittedName>
</protein>
<feature type="non-terminal residue" evidence="1">
    <location>
        <position position="411"/>
    </location>
</feature>
<evidence type="ECO:0000313" key="1">
    <source>
        <dbReference type="EMBL" id="SVC28333.1"/>
    </source>
</evidence>
<dbReference type="EMBL" id="UINC01083029">
    <property type="protein sequence ID" value="SVC28333.1"/>
    <property type="molecule type" value="Genomic_DNA"/>
</dbReference>